<reference evidence="7 8" key="1">
    <citation type="journal article" date="2020" name="ISME J.">
        <title>Uncovering the hidden diversity of litter-decomposition mechanisms in mushroom-forming fungi.</title>
        <authorList>
            <person name="Floudas D."/>
            <person name="Bentzer J."/>
            <person name="Ahren D."/>
            <person name="Johansson T."/>
            <person name="Persson P."/>
            <person name="Tunlid A."/>
        </authorList>
    </citation>
    <scope>NUCLEOTIDE SEQUENCE [LARGE SCALE GENOMIC DNA]</scope>
    <source>
        <strain evidence="7 8">CBS 291.85</strain>
    </source>
</reference>
<name>A0A8H5GA62_9AGAR</name>
<dbReference type="FunFam" id="3.40.50.720:FF:000022">
    <property type="entry name" value="Cinnamyl alcohol dehydrogenase"/>
    <property type="match status" value="1"/>
</dbReference>
<dbReference type="InterPro" id="IPR002328">
    <property type="entry name" value="ADH_Zn_CS"/>
</dbReference>
<dbReference type="InterPro" id="IPR020843">
    <property type="entry name" value="ER"/>
</dbReference>
<evidence type="ECO:0000256" key="4">
    <source>
        <dbReference type="ARBA" id="ARBA00023002"/>
    </source>
</evidence>
<dbReference type="Gene3D" id="3.90.180.10">
    <property type="entry name" value="Medium-chain alcohol dehydrogenases, catalytic domain"/>
    <property type="match status" value="1"/>
</dbReference>
<dbReference type="Proteomes" id="UP000559256">
    <property type="component" value="Unassembled WGS sequence"/>
</dbReference>
<evidence type="ECO:0000313" key="7">
    <source>
        <dbReference type="EMBL" id="KAF5361139.1"/>
    </source>
</evidence>
<dbReference type="SMART" id="SM00829">
    <property type="entry name" value="PKS_ER"/>
    <property type="match status" value="1"/>
</dbReference>
<dbReference type="Pfam" id="PF00107">
    <property type="entry name" value="ADH_zinc_N"/>
    <property type="match status" value="1"/>
</dbReference>
<evidence type="ECO:0000256" key="3">
    <source>
        <dbReference type="ARBA" id="ARBA00022833"/>
    </source>
</evidence>
<keyword evidence="3 5" id="KW-0862">Zinc</keyword>
<protein>
    <recommendedName>
        <fullName evidence="6">Enoyl reductase (ER) domain-containing protein</fullName>
    </recommendedName>
</protein>
<dbReference type="Gene3D" id="3.40.50.720">
    <property type="entry name" value="NAD(P)-binding Rossmann-like Domain"/>
    <property type="match status" value="1"/>
</dbReference>
<dbReference type="OrthoDB" id="1879366at2759"/>
<proteinExistence type="inferred from homology"/>
<accession>A0A8H5GA62</accession>
<keyword evidence="2 5" id="KW-0479">Metal-binding</keyword>
<dbReference type="CDD" id="cd05283">
    <property type="entry name" value="CAD1"/>
    <property type="match status" value="1"/>
</dbReference>
<dbReference type="SUPFAM" id="SSF51735">
    <property type="entry name" value="NAD(P)-binding Rossmann-fold domains"/>
    <property type="match status" value="1"/>
</dbReference>
<dbReference type="AlphaFoldDB" id="A0A8H5GA62"/>
<dbReference type="InterPro" id="IPR011032">
    <property type="entry name" value="GroES-like_sf"/>
</dbReference>
<keyword evidence="4" id="KW-0560">Oxidoreductase</keyword>
<dbReference type="GO" id="GO:0016616">
    <property type="term" value="F:oxidoreductase activity, acting on the CH-OH group of donors, NAD or NADP as acceptor"/>
    <property type="evidence" value="ECO:0007669"/>
    <property type="project" value="InterPro"/>
</dbReference>
<dbReference type="InterPro" id="IPR036291">
    <property type="entry name" value="NAD(P)-bd_dom_sf"/>
</dbReference>
<evidence type="ECO:0000256" key="5">
    <source>
        <dbReference type="RuleBase" id="RU361277"/>
    </source>
</evidence>
<dbReference type="InterPro" id="IPR029752">
    <property type="entry name" value="D-isomer_DH_CS1"/>
</dbReference>
<comment type="similarity">
    <text evidence="5">Belongs to the zinc-containing alcohol dehydrogenase family.</text>
</comment>
<comment type="cofactor">
    <cofactor evidence="1 5">
        <name>Zn(2+)</name>
        <dbReference type="ChEBI" id="CHEBI:29105"/>
    </cofactor>
</comment>
<comment type="caution">
    <text evidence="7">The sequence shown here is derived from an EMBL/GenBank/DDBJ whole genome shotgun (WGS) entry which is preliminary data.</text>
</comment>
<dbReference type="InterPro" id="IPR047109">
    <property type="entry name" value="CAD-like"/>
</dbReference>
<dbReference type="GO" id="GO:0008270">
    <property type="term" value="F:zinc ion binding"/>
    <property type="evidence" value="ECO:0007669"/>
    <property type="project" value="InterPro"/>
</dbReference>
<evidence type="ECO:0000256" key="2">
    <source>
        <dbReference type="ARBA" id="ARBA00022723"/>
    </source>
</evidence>
<evidence type="ECO:0000313" key="8">
    <source>
        <dbReference type="Proteomes" id="UP000559256"/>
    </source>
</evidence>
<evidence type="ECO:0000259" key="6">
    <source>
        <dbReference type="SMART" id="SM00829"/>
    </source>
</evidence>
<dbReference type="PANTHER" id="PTHR42683">
    <property type="entry name" value="ALDEHYDE REDUCTASE"/>
    <property type="match status" value="1"/>
</dbReference>
<sequence length="338" mass="37084">MSTTTYESIQFRGSPSGEVVQKTYTYDGLAPNEVIIKVTASGLCFTDIHMLNSDMVLGHEGVGIVQAVGSGCKTVKVGDRVGWGYTNSCCEKCEFCLGQDDSYCKQVEWYGMANQDCGSLSSIAKRKEEWLFKIPSEMTDIDAAPLMCGGATVWSPIIRNCKCFDRVGIIGIGGLGHLAIQLLRKMGCDVVVFSTDASKRDEALSLGANEFHVVKGLQKDYGELDIKPVDRMLISTSAKIPMGQFYPIMKPRSTIIPLTVDQGDLTVPYTQHVLTGMTLQGSAISPRLEQQKMLDFAARNEIHVMAEKFPLTLKGVNEAVEKLKSGKMRYRGVLIPEN</sequence>
<evidence type="ECO:0000256" key="1">
    <source>
        <dbReference type="ARBA" id="ARBA00001947"/>
    </source>
</evidence>
<feature type="domain" description="Enoyl reductase (ER)" evidence="6">
    <location>
        <begin position="13"/>
        <end position="284"/>
    </location>
</feature>
<keyword evidence="8" id="KW-1185">Reference proteome</keyword>
<dbReference type="PROSITE" id="PS00059">
    <property type="entry name" value="ADH_ZINC"/>
    <property type="match status" value="1"/>
</dbReference>
<dbReference type="InterPro" id="IPR013154">
    <property type="entry name" value="ADH-like_N"/>
</dbReference>
<dbReference type="InterPro" id="IPR013149">
    <property type="entry name" value="ADH-like_C"/>
</dbReference>
<dbReference type="Pfam" id="PF08240">
    <property type="entry name" value="ADH_N"/>
    <property type="match status" value="1"/>
</dbReference>
<organism evidence="7 8">
    <name type="scientific">Tetrapyrgos nigripes</name>
    <dbReference type="NCBI Taxonomy" id="182062"/>
    <lineage>
        <taxon>Eukaryota</taxon>
        <taxon>Fungi</taxon>
        <taxon>Dikarya</taxon>
        <taxon>Basidiomycota</taxon>
        <taxon>Agaricomycotina</taxon>
        <taxon>Agaricomycetes</taxon>
        <taxon>Agaricomycetidae</taxon>
        <taxon>Agaricales</taxon>
        <taxon>Marasmiineae</taxon>
        <taxon>Marasmiaceae</taxon>
        <taxon>Tetrapyrgos</taxon>
    </lineage>
</organism>
<dbReference type="EMBL" id="JAACJM010000042">
    <property type="protein sequence ID" value="KAF5361139.1"/>
    <property type="molecule type" value="Genomic_DNA"/>
</dbReference>
<gene>
    <name evidence="7" type="ORF">D9758_009034</name>
</gene>
<dbReference type="SUPFAM" id="SSF50129">
    <property type="entry name" value="GroES-like"/>
    <property type="match status" value="1"/>
</dbReference>
<dbReference type="PROSITE" id="PS00065">
    <property type="entry name" value="D_2_HYDROXYACID_DH_1"/>
    <property type="match status" value="1"/>
</dbReference>